<accession>A0A0G4H033</accession>
<evidence type="ECO:0000313" key="2">
    <source>
        <dbReference type="EMBL" id="CEM36909.1"/>
    </source>
</evidence>
<organism evidence="2">
    <name type="scientific">Chromera velia CCMP2878</name>
    <dbReference type="NCBI Taxonomy" id="1169474"/>
    <lineage>
        <taxon>Eukaryota</taxon>
        <taxon>Sar</taxon>
        <taxon>Alveolata</taxon>
        <taxon>Colpodellida</taxon>
        <taxon>Chromeraceae</taxon>
        <taxon>Chromera</taxon>
    </lineage>
</organism>
<gene>
    <name evidence="2" type="ORF">Cvel_24141</name>
</gene>
<evidence type="ECO:0000256" key="1">
    <source>
        <dbReference type="SAM" id="MobiDB-lite"/>
    </source>
</evidence>
<proteinExistence type="predicted"/>
<reference evidence="2" key="1">
    <citation type="submission" date="2014-11" db="EMBL/GenBank/DDBJ databases">
        <authorList>
            <person name="Otto D Thomas"/>
            <person name="Naeem Raeece"/>
        </authorList>
    </citation>
    <scope>NUCLEOTIDE SEQUENCE</scope>
</reference>
<dbReference type="VEuPathDB" id="CryptoDB:Cvel_24141"/>
<feature type="region of interest" description="Disordered" evidence="1">
    <location>
        <begin position="54"/>
        <end position="77"/>
    </location>
</feature>
<name>A0A0G4H033_9ALVE</name>
<dbReference type="EMBL" id="CDMZ01001739">
    <property type="protein sequence ID" value="CEM36909.1"/>
    <property type="molecule type" value="Genomic_DNA"/>
</dbReference>
<sequence length="716" mass="80208">MWKCSVCFALMPNDRTVIRKHWKLTKYPLHRSDLKPVGSVVANGRLEVAGQPLLPFQPEPVDEGAHDPPDESNSDSEEFEAVLAAAAAAVQGRRGRRVSVSSESVFEAFGGVEEGEGGQIVDTDLCLEEATIANATELLLFRAISKTNSNNRKAAVWLETLKHPMFDKNQLPQGELKSAVQRLRERCMRQYNFYEEKEYVPTLPMFGCTTLSRSEIRDSESPDTSPATFAFFWRDPVEAMKVLLRQIAIAGHPLHFVPTTSSAIRENAGSARQPARQRRVGPHFSSAIFFKDVYKALITDQNLDTGEHRIVGFGFLADTTATAITPIYLFTTSSTRKSIESSVGKVLIGLLPKWKLFSKQKATEKQKAALRDMKMECMEIILESLIDVETVSPQPAFTLNLRGKPSSAPSGEWKLHCFGHLFLADRPMAQLNASVFDDLLYACFSWESSERPVVTELLACLHTQTPTCLSPTKMHVGVLPSRQDLLERKRRVSEASQSDLAARSSSLSRSVPLFGLDSAASSKKSRLEEKDRWGSPEVAEWTLCKMGPRKRTSLAGSPPKFYTYPAYVGKDRIDTQIDGATLQCSFTPDKHLHELVFFVEKLCLGTYLGPNKNKEDRLTMRFPMKDCTSAEVRNARTRTKDVLAQIVYLRDLCEGWPTYCNTKAGYSTVYVKVLKTVEDGVLFWTIKGEENTFRLPLTLYGWDEGLQLTKKQTGWG</sequence>
<dbReference type="AlphaFoldDB" id="A0A0G4H033"/>
<protein>
    <submittedName>
        <fullName evidence="2">Uncharacterized protein</fullName>
    </submittedName>
</protein>